<accession>A0A8S1LGR0</accession>
<dbReference type="Proteomes" id="UP000688137">
    <property type="component" value="Unassembled WGS sequence"/>
</dbReference>
<evidence type="ECO:0000313" key="2">
    <source>
        <dbReference type="Proteomes" id="UP000688137"/>
    </source>
</evidence>
<keyword evidence="2" id="KW-1185">Reference proteome</keyword>
<organism evidence="1 2">
    <name type="scientific">Paramecium primaurelia</name>
    <dbReference type="NCBI Taxonomy" id="5886"/>
    <lineage>
        <taxon>Eukaryota</taxon>
        <taxon>Sar</taxon>
        <taxon>Alveolata</taxon>
        <taxon>Ciliophora</taxon>
        <taxon>Intramacronucleata</taxon>
        <taxon>Oligohymenophorea</taxon>
        <taxon>Peniculida</taxon>
        <taxon>Parameciidae</taxon>
        <taxon>Paramecium</taxon>
    </lineage>
</organism>
<proteinExistence type="predicted"/>
<comment type="caution">
    <text evidence="1">The sequence shown here is derived from an EMBL/GenBank/DDBJ whole genome shotgun (WGS) entry which is preliminary data.</text>
</comment>
<reference evidence="1" key="1">
    <citation type="submission" date="2021-01" db="EMBL/GenBank/DDBJ databases">
        <authorList>
            <consortium name="Genoscope - CEA"/>
            <person name="William W."/>
        </authorList>
    </citation>
    <scope>NUCLEOTIDE SEQUENCE</scope>
</reference>
<name>A0A8S1LGR0_PARPR</name>
<protein>
    <submittedName>
        <fullName evidence="1">Uncharacterized protein</fullName>
    </submittedName>
</protein>
<sequence length="230" mass="27217">MNNQETYTQQNTKYKPIPGNERIQIVKALVNNKMSPSQVSDLTGYNLSTIKAIYRVYKQEGRMWKKEKRDQLVKVIQNFAICLIDDASNTIQLLAVKSIKSDQIKNNNSFEILEDKTHENSIKFFKENESKLSFIIKDQNQREDLKKQFQTLNIKEFQDISKSALKPKHSLKWKKIKKYFQKRQLDHQYIESCGINQLEYENMNTLEKVTVLRNILESQMNLMIQNLSKF</sequence>
<dbReference type="AlphaFoldDB" id="A0A8S1LGR0"/>
<dbReference type="OMA" id="QLEYENM"/>
<gene>
    <name evidence="1" type="ORF">PPRIM_AZ9-3.1.T0400014</name>
</gene>
<dbReference type="EMBL" id="CAJJDM010000039">
    <property type="protein sequence ID" value="CAD8066907.1"/>
    <property type="molecule type" value="Genomic_DNA"/>
</dbReference>
<evidence type="ECO:0000313" key="1">
    <source>
        <dbReference type="EMBL" id="CAD8066907.1"/>
    </source>
</evidence>